<evidence type="ECO:0000256" key="1">
    <source>
        <dbReference type="ARBA" id="ARBA00004241"/>
    </source>
</evidence>
<name>A0A1H0VE39_9BACI</name>
<evidence type="ECO:0000313" key="4">
    <source>
        <dbReference type="EMBL" id="SDP76356.1"/>
    </source>
</evidence>
<gene>
    <name evidence="4" type="ORF">SAMN05216565_106200</name>
</gene>
<organism evidence="4 5">
    <name type="scientific">Litchfieldia salsa</name>
    <dbReference type="NCBI Taxonomy" id="930152"/>
    <lineage>
        <taxon>Bacteria</taxon>
        <taxon>Bacillati</taxon>
        <taxon>Bacillota</taxon>
        <taxon>Bacilli</taxon>
        <taxon>Bacillales</taxon>
        <taxon>Bacillaceae</taxon>
        <taxon>Litchfieldia</taxon>
    </lineage>
</organism>
<keyword evidence="3" id="KW-0812">Transmembrane</keyword>
<dbReference type="STRING" id="930152.SAMN05216565_106200"/>
<dbReference type="SUPFAM" id="SSF54523">
    <property type="entry name" value="Pili subunits"/>
    <property type="match status" value="1"/>
</dbReference>
<dbReference type="PIRSF" id="PIRSF021292">
    <property type="entry name" value="Competence_ComGD"/>
    <property type="match status" value="1"/>
</dbReference>
<dbReference type="InterPro" id="IPR016785">
    <property type="entry name" value="ComGD"/>
</dbReference>
<reference evidence="5" key="1">
    <citation type="submission" date="2016-10" db="EMBL/GenBank/DDBJ databases">
        <authorList>
            <person name="Varghese N."/>
            <person name="Submissions S."/>
        </authorList>
    </citation>
    <scope>NUCLEOTIDE SEQUENCE [LARGE SCALE GENOMIC DNA]</scope>
    <source>
        <strain evidence="5">IBRC-M10078</strain>
    </source>
</reference>
<feature type="transmembrane region" description="Helical" evidence="3">
    <location>
        <begin position="12"/>
        <end position="30"/>
    </location>
</feature>
<keyword evidence="2" id="KW-0178">Competence</keyword>
<dbReference type="NCBIfam" id="NF040982">
    <property type="entry name" value="ComGD"/>
    <property type="match status" value="1"/>
</dbReference>
<dbReference type="NCBIfam" id="TIGR02532">
    <property type="entry name" value="IV_pilin_GFxxxE"/>
    <property type="match status" value="1"/>
</dbReference>
<proteinExistence type="predicted"/>
<dbReference type="AlphaFoldDB" id="A0A1H0VE39"/>
<dbReference type="GO" id="GO:0030420">
    <property type="term" value="P:establishment of competence for transformation"/>
    <property type="evidence" value="ECO:0007669"/>
    <property type="project" value="UniProtKB-KW"/>
</dbReference>
<keyword evidence="3" id="KW-0472">Membrane</keyword>
<dbReference type="Proteomes" id="UP000199159">
    <property type="component" value="Unassembled WGS sequence"/>
</dbReference>
<comment type="subcellular location">
    <subcellularLocation>
        <location evidence="1">Cell surface</location>
    </subcellularLocation>
</comment>
<evidence type="ECO:0000256" key="2">
    <source>
        <dbReference type="ARBA" id="ARBA00023287"/>
    </source>
</evidence>
<dbReference type="Pfam" id="PF07963">
    <property type="entry name" value="N_methyl"/>
    <property type="match status" value="1"/>
</dbReference>
<evidence type="ECO:0000256" key="3">
    <source>
        <dbReference type="SAM" id="Phobius"/>
    </source>
</evidence>
<sequence>MNNKDQKGFTLIEILIVISILVMITTIPTLRLSPSYQQKVIDQFFDQLTDDLLLSQQYALSHSDTVKVYFYSSSSSYRAILVESNTEIISRNYDENITINPNTLGSILVIRSNGNVNKAGTMQVIYGQEKYNVVFQLGRGRFYVIKV</sequence>
<keyword evidence="5" id="KW-1185">Reference proteome</keyword>
<keyword evidence="3" id="KW-1133">Transmembrane helix</keyword>
<dbReference type="InterPro" id="IPR045584">
    <property type="entry name" value="Pilin-like"/>
</dbReference>
<accession>A0A1H0VE39</accession>
<dbReference type="InterPro" id="IPR012902">
    <property type="entry name" value="N_methyl_site"/>
</dbReference>
<dbReference type="RefSeq" id="WP_175490302.1">
    <property type="nucleotide sequence ID" value="NZ_FNJU01000006.1"/>
</dbReference>
<dbReference type="GO" id="GO:0009986">
    <property type="term" value="C:cell surface"/>
    <property type="evidence" value="ECO:0007669"/>
    <property type="project" value="UniProtKB-SubCell"/>
</dbReference>
<dbReference type="PROSITE" id="PS00409">
    <property type="entry name" value="PROKAR_NTER_METHYL"/>
    <property type="match status" value="1"/>
</dbReference>
<evidence type="ECO:0000313" key="5">
    <source>
        <dbReference type="Proteomes" id="UP000199159"/>
    </source>
</evidence>
<protein>
    <submittedName>
        <fullName evidence="4">Competence protein ComGD</fullName>
    </submittedName>
</protein>
<dbReference type="EMBL" id="FNJU01000006">
    <property type="protein sequence ID" value="SDP76356.1"/>
    <property type="molecule type" value="Genomic_DNA"/>
</dbReference>